<keyword evidence="3 5" id="KW-0863">Zinc-finger</keyword>
<dbReference type="AlphaFoldDB" id="A0A2P5I9E2"/>
<dbReference type="GO" id="GO:0000981">
    <property type="term" value="F:DNA-binding transcription factor activity, RNA polymerase II-specific"/>
    <property type="evidence" value="ECO:0007669"/>
    <property type="project" value="TreeGrafter"/>
</dbReference>
<keyword evidence="1" id="KW-0479">Metal-binding</keyword>
<gene>
    <name evidence="7" type="ORF">DHEL01_v202501</name>
</gene>
<protein>
    <recommendedName>
        <fullName evidence="6">C2H2-type domain-containing protein</fullName>
    </recommendedName>
</protein>
<evidence type="ECO:0000256" key="5">
    <source>
        <dbReference type="PROSITE-ProRule" id="PRU00042"/>
    </source>
</evidence>
<evidence type="ECO:0000259" key="6">
    <source>
        <dbReference type="PROSITE" id="PS50157"/>
    </source>
</evidence>
<evidence type="ECO:0000256" key="2">
    <source>
        <dbReference type="ARBA" id="ARBA00022737"/>
    </source>
</evidence>
<sequence length="305" mass="32416">MSEYNDFFDFNAPQFGFDTANFEYPALPADTAQSMAWTAPLQPSNGMMGGDTAAQLQLDVNSASKAVAGSLGLHTLLHDHAPLIAKYNCAVCLEPYQTDSALHQHAIEAQHQAYKCKCGTGFNKASALKRHIGTKDAPKTFACTLCYDKFTRKDKLKDHCRHYHKVTDEGLQVLFSSQEVNPRAGAASRHRRRGQAAVPGVAASSAASLASAAHAPAGPAVWKAPASTGRQYTNIPTGPSVLAGPTATTSAFQAADTSSVPGAQFVPSADAFAVDPALDEDFSGLLDYFVRDYNGVTSSGVFSFY</sequence>
<evidence type="ECO:0000256" key="1">
    <source>
        <dbReference type="ARBA" id="ARBA00022723"/>
    </source>
</evidence>
<dbReference type="Gene3D" id="3.30.160.60">
    <property type="entry name" value="Classic Zinc Finger"/>
    <property type="match status" value="1"/>
</dbReference>
<dbReference type="GO" id="GO:0005634">
    <property type="term" value="C:nucleus"/>
    <property type="evidence" value="ECO:0007669"/>
    <property type="project" value="TreeGrafter"/>
</dbReference>
<dbReference type="GO" id="GO:0000977">
    <property type="term" value="F:RNA polymerase II transcription regulatory region sequence-specific DNA binding"/>
    <property type="evidence" value="ECO:0007669"/>
    <property type="project" value="TreeGrafter"/>
</dbReference>
<dbReference type="PROSITE" id="PS50157">
    <property type="entry name" value="ZINC_FINGER_C2H2_2"/>
    <property type="match status" value="1"/>
</dbReference>
<evidence type="ECO:0000256" key="3">
    <source>
        <dbReference type="ARBA" id="ARBA00022771"/>
    </source>
</evidence>
<dbReference type="SMART" id="SM00355">
    <property type="entry name" value="ZnF_C2H2"/>
    <property type="match status" value="2"/>
</dbReference>
<dbReference type="OrthoDB" id="8922241at2759"/>
<name>A0A2P5I9E2_DIAHE</name>
<organism evidence="7 8">
    <name type="scientific">Diaporthe helianthi</name>
    <dbReference type="NCBI Taxonomy" id="158607"/>
    <lineage>
        <taxon>Eukaryota</taxon>
        <taxon>Fungi</taxon>
        <taxon>Dikarya</taxon>
        <taxon>Ascomycota</taxon>
        <taxon>Pezizomycotina</taxon>
        <taxon>Sordariomycetes</taxon>
        <taxon>Sordariomycetidae</taxon>
        <taxon>Diaporthales</taxon>
        <taxon>Diaporthaceae</taxon>
        <taxon>Diaporthe</taxon>
    </lineage>
</organism>
<keyword evidence="8" id="KW-1185">Reference proteome</keyword>
<dbReference type="STRING" id="158607.A0A2P5I9E2"/>
<dbReference type="EMBL" id="MAVT02000137">
    <property type="protein sequence ID" value="POS79108.1"/>
    <property type="molecule type" value="Genomic_DNA"/>
</dbReference>
<proteinExistence type="predicted"/>
<dbReference type="InterPro" id="IPR036236">
    <property type="entry name" value="Znf_C2H2_sf"/>
</dbReference>
<dbReference type="PANTHER" id="PTHR24409">
    <property type="entry name" value="ZINC FINGER PROTEIN 142"/>
    <property type="match status" value="1"/>
</dbReference>
<dbReference type="GO" id="GO:0008270">
    <property type="term" value="F:zinc ion binding"/>
    <property type="evidence" value="ECO:0007669"/>
    <property type="project" value="UniProtKB-KW"/>
</dbReference>
<evidence type="ECO:0000256" key="4">
    <source>
        <dbReference type="ARBA" id="ARBA00022833"/>
    </source>
</evidence>
<accession>A0A2P5I9E2</accession>
<keyword evidence="2" id="KW-0677">Repeat</keyword>
<evidence type="ECO:0000313" key="7">
    <source>
        <dbReference type="EMBL" id="POS79108.1"/>
    </source>
</evidence>
<dbReference type="PANTHER" id="PTHR24409:SF295">
    <property type="entry name" value="AZ2-RELATED"/>
    <property type="match status" value="1"/>
</dbReference>
<feature type="domain" description="C2H2-type" evidence="6">
    <location>
        <begin position="141"/>
        <end position="169"/>
    </location>
</feature>
<dbReference type="Proteomes" id="UP000094444">
    <property type="component" value="Unassembled WGS sequence"/>
</dbReference>
<dbReference type="SUPFAM" id="SSF57667">
    <property type="entry name" value="beta-beta-alpha zinc fingers"/>
    <property type="match status" value="1"/>
</dbReference>
<comment type="caution">
    <text evidence="7">The sequence shown here is derived from an EMBL/GenBank/DDBJ whole genome shotgun (WGS) entry which is preliminary data.</text>
</comment>
<reference evidence="7" key="1">
    <citation type="submission" date="2017-09" db="EMBL/GenBank/DDBJ databases">
        <title>Polyketide synthases of a Diaporthe helianthi virulent isolate.</title>
        <authorList>
            <person name="Baroncelli R."/>
        </authorList>
    </citation>
    <scope>NUCLEOTIDE SEQUENCE [LARGE SCALE GENOMIC DNA]</scope>
    <source>
        <strain evidence="7">7/96</strain>
    </source>
</reference>
<evidence type="ECO:0000313" key="8">
    <source>
        <dbReference type="Proteomes" id="UP000094444"/>
    </source>
</evidence>
<dbReference type="PROSITE" id="PS00028">
    <property type="entry name" value="ZINC_FINGER_C2H2_1"/>
    <property type="match status" value="2"/>
</dbReference>
<dbReference type="InterPro" id="IPR013087">
    <property type="entry name" value="Znf_C2H2_type"/>
</dbReference>
<dbReference type="InParanoid" id="A0A2P5I9E2"/>
<keyword evidence="4" id="KW-0862">Zinc</keyword>